<keyword evidence="4" id="KW-1185">Reference proteome</keyword>
<feature type="region of interest" description="Disordered" evidence="1">
    <location>
        <begin position="1"/>
        <end position="24"/>
    </location>
</feature>
<organism evidence="3 4">
    <name type="scientific">Parelaphostrongylus tenuis</name>
    <name type="common">Meningeal worm</name>
    <dbReference type="NCBI Taxonomy" id="148309"/>
    <lineage>
        <taxon>Eukaryota</taxon>
        <taxon>Metazoa</taxon>
        <taxon>Ecdysozoa</taxon>
        <taxon>Nematoda</taxon>
        <taxon>Chromadorea</taxon>
        <taxon>Rhabditida</taxon>
        <taxon>Rhabditina</taxon>
        <taxon>Rhabditomorpha</taxon>
        <taxon>Strongyloidea</taxon>
        <taxon>Metastrongylidae</taxon>
        <taxon>Parelaphostrongylus</taxon>
    </lineage>
</organism>
<dbReference type="SUPFAM" id="SSF55486">
    <property type="entry name" value="Metalloproteases ('zincins'), catalytic domain"/>
    <property type="match status" value="1"/>
</dbReference>
<dbReference type="Gene3D" id="3.40.390.10">
    <property type="entry name" value="Collagenase (Catalytic Domain)"/>
    <property type="match status" value="1"/>
</dbReference>
<proteinExistence type="predicted"/>
<protein>
    <recommendedName>
        <fullName evidence="2">Peptidase M13 C-terminal domain-containing protein</fullName>
    </recommendedName>
</protein>
<dbReference type="PANTHER" id="PTHR11733">
    <property type="entry name" value="ZINC METALLOPROTEASE FAMILY M13 NEPRILYSIN-RELATED"/>
    <property type="match status" value="1"/>
</dbReference>
<reference evidence="3" key="1">
    <citation type="submission" date="2021-06" db="EMBL/GenBank/DDBJ databases">
        <title>Parelaphostrongylus tenuis whole genome reference sequence.</title>
        <authorList>
            <person name="Garwood T.J."/>
            <person name="Larsen P.A."/>
            <person name="Fountain-Jones N.M."/>
            <person name="Garbe J.R."/>
            <person name="Macchietto M.G."/>
            <person name="Kania S.A."/>
            <person name="Gerhold R.W."/>
            <person name="Richards J.E."/>
            <person name="Wolf T.M."/>
        </authorList>
    </citation>
    <scope>NUCLEOTIDE SEQUENCE</scope>
    <source>
        <strain evidence="3">MNPRO001-30</strain>
        <tissue evidence="3">Meninges</tissue>
    </source>
</reference>
<dbReference type="Proteomes" id="UP001196413">
    <property type="component" value="Unassembled WGS sequence"/>
</dbReference>
<dbReference type="GO" id="GO:0004222">
    <property type="term" value="F:metalloendopeptidase activity"/>
    <property type="evidence" value="ECO:0007669"/>
    <property type="project" value="InterPro"/>
</dbReference>
<dbReference type="AlphaFoldDB" id="A0AAD5R3H0"/>
<dbReference type="EMBL" id="JAHQIW010006340">
    <property type="protein sequence ID" value="KAJ1368890.1"/>
    <property type="molecule type" value="Genomic_DNA"/>
</dbReference>
<feature type="domain" description="Peptidase M13 C-terminal" evidence="2">
    <location>
        <begin position="54"/>
        <end position="192"/>
    </location>
</feature>
<comment type="caution">
    <text evidence="3">The sequence shown here is derived from an EMBL/GenBank/DDBJ whole genome shotgun (WGS) entry which is preliminary data.</text>
</comment>
<dbReference type="InterPro" id="IPR018497">
    <property type="entry name" value="Peptidase_M13_C"/>
</dbReference>
<dbReference type="PANTHER" id="PTHR11733:SF133">
    <property type="entry name" value="PHOSPHATE-REGULATING NEUTRAL ENDOPEPTIDASE PHEX"/>
    <property type="match status" value="1"/>
</dbReference>
<dbReference type="PROSITE" id="PS51885">
    <property type="entry name" value="NEPRILYSIN"/>
    <property type="match status" value="1"/>
</dbReference>
<accession>A0AAD5R3H0</accession>
<name>A0AAD5R3H0_PARTN</name>
<dbReference type="InterPro" id="IPR000718">
    <property type="entry name" value="Peptidase_M13"/>
</dbReference>
<dbReference type="InterPro" id="IPR024079">
    <property type="entry name" value="MetalloPept_cat_dom_sf"/>
</dbReference>
<sequence length="269" mass="31416">MEIYPISIPRHSERRKHPQVPVETTSEMRKTLERMHVKKKIQCWNYWNPHGKLHGPTGNLGQKWWSLESKRRFQEREACYVEHYGRLTGSKDEDEARTSLYENIADNVGLNVAFKAWKAHGDQRFRKLAGLSLNDRQLFFLGYAQGWCALKSNRQRGVHMLEEKRVTGALQNSAEFANAFSCPLDSPMNPQHNLLYDQLICVRYRCQSMYTLLDHEDGIGFEDPSCTDNLDTQLYNLHRPTTKCLRTNSFCQQFTLIQRNLYSLPTISN</sequence>
<evidence type="ECO:0000313" key="3">
    <source>
        <dbReference type="EMBL" id="KAJ1368890.1"/>
    </source>
</evidence>
<dbReference type="GO" id="GO:0005886">
    <property type="term" value="C:plasma membrane"/>
    <property type="evidence" value="ECO:0007669"/>
    <property type="project" value="TreeGrafter"/>
</dbReference>
<dbReference type="GO" id="GO:0016485">
    <property type="term" value="P:protein processing"/>
    <property type="evidence" value="ECO:0007669"/>
    <property type="project" value="TreeGrafter"/>
</dbReference>
<evidence type="ECO:0000313" key="4">
    <source>
        <dbReference type="Proteomes" id="UP001196413"/>
    </source>
</evidence>
<dbReference type="Pfam" id="PF01431">
    <property type="entry name" value="Peptidase_M13"/>
    <property type="match status" value="1"/>
</dbReference>
<evidence type="ECO:0000259" key="2">
    <source>
        <dbReference type="Pfam" id="PF01431"/>
    </source>
</evidence>
<evidence type="ECO:0000256" key="1">
    <source>
        <dbReference type="SAM" id="MobiDB-lite"/>
    </source>
</evidence>
<gene>
    <name evidence="3" type="ORF">KIN20_030244</name>
</gene>